<reference evidence="2 3" key="1">
    <citation type="submission" date="2023-11" db="EMBL/GenBank/DDBJ databases">
        <authorList>
            <person name="Bao R."/>
        </authorList>
    </citation>
    <scope>NUCLEOTIDE SEQUENCE [LARGE SCALE GENOMIC DNA]</scope>
    <source>
        <strain evidence="2 3">PJ23</strain>
    </source>
</reference>
<name>A0ABU4RPQ3_9HYPH</name>
<gene>
    <name evidence="2" type="ORF">SCD90_08780</name>
</gene>
<evidence type="ECO:0000313" key="2">
    <source>
        <dbReference type="EMBL" id="MDX6806158.1"/>
    </source>
</evidence>
<sequence length="556" mass="60111">MSTNVPFNDLFDTASSVASLRIDSILHDIDTDQHEVRIAFQDLSGKQASTTLLRSQLRRPGDVLAKLMDRGWNAPADPSAAKAAVERMLRVPAPGISKVTSRHGWHGTNTYVHQAWTAGEEAGHLSYERASGDDDRAFLSAGSLEAWREGLAGPCRWSRFLTTGIAAAFAGPLLDLISEGEGALFHFHGDSSTGKTGVLRCAASVYGRAGKNDLPTFNMTDTAIDEMCVRRSDLCVLLDEEGQDPAGPDRRKSIAFKVAGGSGKSRSKSVKYHLPNSSWKVTGLTSGETPLDSVSGRARLRGEQARYIDIPVPPEAEGGIFDRRWSSRRSSPTQLIAEAEATIQANYGVALRPWVEWLLGQRAEAMEEVQILRARFIVTVGAEEQAWETRFANKFGLLYAAADLAARAGVAPWTPLFGRLSVLGTYRVARRQIASSGCGVSSFLAAVRTAMDEGRIPTLPAGRKLPDGLRNRAVGFQRTIGIGSVVALDPGWVRGVAGSDVACHVLRAQLKEAGHLAMNGPKGGTQIQVQGFPGSNRRRWLTLRYDAFSLAFLKSS</sequence>
<proteinExistence type="predicted"/>
<comment type="caution">
    <text evidence="2">The sequence shown here is derived from an EMBL/GenBank/DDBJ whole genome shotgun (WGS) entry which is preliminary data.</text>
</comment>
<protein>
    <submittedName>
        <fullName evidence="2">DUF927 domain-containing protein</fullName>
    </submittedName>
</protein>
<dbReference type="Pfam" id="PF06048">
    <property type="entry name" value="DUF927"/>
    <property type="match status" value="1"/>
</dbReference>
<dbReference type="Proteomes" id="UP001274321">
    <property type="component" value="Unassembled WGS sequence"/>
</dbReference>
<evidence type="ECO:0000313" key="3">
    <source>
        <dbReference type="Proteomes" id="UP001274321"/>
    </source>
</evidence>
<dbReference type="InterPro" id="IPR009270">
    <property type="entry name" value="DUF927"/>
</dbReference>
<keyword evidence="3" id="KW-1185">Reference proteome</keyword>
<evidence type="ECO:0000259" key="1">
    <source>
        <dbReference type="Pfam" id="PF06048"/>
    </source>
</evidence>
<accession>A0ABU4RPQ3</accession>
<dbReference type="EMBL" id="JAXAFJ010000004">
    <property type="protein sequence ID" value="MDX6806158.1"/>
    <property type="molecule type" value="Genomic_DNA"/>
</dbReference>
<organism evidence="2 3">
    <name type="scientific">Terrihabitans rhizophilus</name>
    <dbReference type="NCBI Taxonomy" id="3092662"/>
    <lineage>
        <taxon>Bacteria</taxon>
        <taxon>Pseudomonadati</taxon>
        <taxon>Pseudomonadota</taxon>
        <taxon>Alphaproteobacteria</taxon>
        <taxon>Hyphomicrobiales</taxon>
        <taxon>Terrihabitans</taxon>
    </lineage>
</organism>
<dbReference type="RefSeq" id="WP_319844277.1">
    <property type="nucleotide sequence ID" value="NZ_JAXAFJ010000004.1"/>
</dbReference>
<feature type="domain" description="DUF927" evidence="1">
    <location>
        <begin position="18"/>
        <end position="268"/>
    </location>
</feature>